<dbReference type="EMBL" id="CP023004">
    <property type="protein sequence ID" value="AWI10720.1"/>
    <property type="molecule type" value="Genomic_DNA"/>
</dbReference>
<organism evidence="4 5">
    <name type="scientific">Ereboglobus luteus</name>
    <dbReference type="NCBI Taxonomy" id="1796921"/>
    <lineage>
        <taxon>Bacteria</taxon>
        <taxon>Pseudomonadati</taxon>
        <taxon>Verrucomicrobiota</taxon>
        <taxon>Opitutia</taxon>
        <taxon>Opitutales</taxon>
        <taxon>Opitutaceae</taxon>
        <taxon>Ereboglobus</taxon>
    </lineage>
</organism>
<dbReference type="InterPro" id="IPR054363">
    <property type="entry name" value="GH95_cat"/>
</dbReference>
<dbReference type="FunFam" id="1.50.10.10:FF:000028">
    <property type="entry name" value="Alpha-L-fucosidase 2"/>
    <property type="match status" value="1"/>
</dbReference>
<dbReference type="InterPro" id="IPR049053">
    <property type="entry name" value="AFCA-like_C"/>
</dbReference>
<dbReference type="Pfam" id="PF22124">
    <property type="entry name" value="Glyco_hydro_95_cat"/>
    <property type="match status" value="1"/>
</dbReference>
<keyword evidence="5" id="KW-1185">Reference proteome</keyword>
<feature type="domain" description="Glycosyl hydrolase family 95 N-terminal" evidence="1">
    <location>
        <begin position="20"/>
        <end position="311"/>
    </location>
</feature>
<feature type="domain" description="Alpha fucosidase A-like C-terminal" evidence="2">
    <location>
        <begin position="757"/>
        <end position="834"/>
    </location>
</feature>
<sequence>MLGGTRALSSTKLPSSKDLLWYDRPAEQWVEALPIGNGRLAAMVFGGVEREHLQLNEDTLTTGEPPPDYRAVDIRKDRDHVIALLRDGKYAEADEHIRARWLGRGQPNYQPMGDLYLEFKYTGSAKKERAAPAAAEDFRRWLDLSTATAGVSFTRDGVTYTREVFSSAPDQVIVVRLHASRPGALAFRATFESPHPTAHVAPLEAAGAMPAQLVMNGQVPGFAYKRTLEWIKQRGDEHKYPELYDANRQLKPDAKLIQYADDAGNNGKGTYFQTRLAIKTDGAVAPDGTALRVSGATEALIILSAGSSYNGYDKSPSREGVDPSIRAMRDLSAAANKTHAMLRSRHVADHQALYDRVTLRLGPDSAATNAGQKPTDARIAAFRETDDPALAALCFKFGRYLLIAGSRPGTQPLNLQGKWNDLVIPPWASSYTININTEMNYWPAETTALPELQGPLFDMLAELAEAGRHTARNMYGARGWVAHHNTSLWRDTYPVDGNTRAAWWNMTAGWFSSHLWEHYLFSGDKEFLSKKAYPIMRGAAEFYADWLIDAGDGTGDLVTAVGTSPENIFISADGQKAAASMGPTMDMAIVRELFTRTIEASKALGIDTELRAELEDKLARLAPYRVGARGQLQEWREDFGENEPRHRHLSHLYGLHPGNQIDPYATPALHRAVARTLELRGDEATGWSMGWKINMWARMLDGDHAYMIIRNLFRLVGTTKTSTRGGGLYPNMFDAHPPFQIDGNFGYTAGIAEMLAQSHAGAIHLLPALPSAWPEGKVTGLRLRGGFEVDIEWSGGKLTRATLRSKLGGNCRLRTYQSVTVKSNNTAIAVRHSEGSNPNPFYSRVDPGAPKFKNTTAHPALPPPQAHTIDFETTPGAVYEIL</sequence>
<dbReference type="PANTHER" id="PTHR31084:SF0">
    <property type="entry name" value="ALPHA-L-FUCOSIDASE 2"/>
    <property type="match status" value="1"/>
</dbReference>
<dbReference type="GO" id="GO:0005975">
    <property type="term" value="P:carbohydrate metabolic process"/>
    <property type="evidence" value="ECO:0007669"/>
    <property type="project" value="InterPro"/>
</dbReference>
<evidence type="ECO:0000259" key="3">
    <source>
        <dbReference type="Pfam" id="PF22124"/>
    </source>
</evidence>
<gene>
    <name evidence="4" type="ORF">CKA38_14380</name>
</gene>
<dbReference type="InterPro" id="IPR027414">
    <property type="entry name" value="GH95_N_dom"/>
</dbReference>
<dbReference type="InterPro" id="IPR012341">
    <property type="entry name" value="6hp_glycosidase-like_sf"/>
</dbReference>
<reference evidence="4 5" key="1">
    <citation type="journal article" date="2018" name="Syst. Appl. Microbiol.">
        <title>Ereboglobus luteus gen. nov. sp. nov. from cockroach guts, and new insights into the oxygen relationship of the genera Opitutus and Didymococcus (Verrucomicrobia: Opitutaceae).</title>
        <authorList>
            <person name="Tegtmeier D."/>
            <person name="Belitz A."/>
            <person name="Radek R."/>
            <person name="Heimerl T."/>
            <person name="Brune A."/>
        </authorList>
    </citation>
    <scope>NUCLEOTIDE SEQUENCE [LARGE SCALE GENOMIC DNA]</scope>
    <source>
        <strain evidence="4 5">Ho45</strain>
    </source>
</reference>
<dbReference type="OrthoDB" id="9802600at2"/>
<dbReference type="GO" id="GO:0004560">
    <property type="term" value="F:alpha-L-fucosidase activity"/>
    <property type="evidence" value="ECO:0007669"/>
    <property type="project" value="InterPro"/>
</dbReference>
<evidence type="ECO:0000259" key="1">
    <source>
        <dbReference type="Pfam" id="PF14498"/>
    </source>
</evidence>
<feature type="domain" description="Glycosyl hydrolase family 95 catalytic" evidence="3">
    <location>
        <begin position="341"/>
        <end position="755"/>
    </location>
</feature>
<dbReference type="AlphaFoldDB" id="A0A2U8E7A7"/>
<dbReference type="Pfam" id="PF21307">
    <property type="entry name" value="Glyco_hydro_95_C"/>
    <property type="match status" value="1"/>
</dbReference>
<dbReference type="InterPro" id="IPR008928">
    <property type="entry name" value="6-hairpin_glycosidase_sf"/>
</dbReference>
<dbReference type="KEGG" id="elut:CKA38_14380"/>
<dbReference type="Proteomes" id="UP000244896">
    <property type="component" value="Chromosome"/>
</dbReference>
<dbReference type="Gene3D" id="1.50.10.10">
    <property type="match status" value="1"/>
</dbReference>
<dbReference type="Gene3D" id="2.70.98.50">
    <property type="entry name" value="putative glycoside hydrolase family protein from bacillus halodurans"/>
    <property type="match status" value="1"/>
</dbReference>
<evidence type="ECO:0000313" key="5">
    <source>
        <dbReference type="Proteomes" id="UP000244896"/>
    </source>
</evidence>
<proteinExistence type="predicted"/>
<protein>
    <submittedName>
        <fullName evidence="4">Uncharacterized protein</fullName>
    </submittedName>
</protein>
<name>A0A2U8E7A7_9BACT</name>
<evidence type="ECO:0000313" key="4">
    <source>
        <dbReference type="EMBL" id="AWI10720.1"/>
    </source>
</evidence>
<accession>A0A2U8E7A7</accession>
<dbReference type="PIRSF" id="PIRSF007663">
    <property type="entry name" value="UCP007663"/>
    <property type="match status" value="1"/>
</dbReference>
<evidence type="ECO:0000259" key="2">
    <source>
        <dbReference type="Pfam" id="PF21307"/>
    </source>
</evidence>
<dbReference type="SUPFAM" id="SSF48208">
    <property type="entry name" value="Six-hairpin glycosidases"/>
    <property type="match status" value="1"/>
</dbReference>
<dbReference type="PANTHER" id="PTHR31084">
    <property type="entry name" value="ALPHA-L-FUCOSIDASE 2"/>
    <property type="match status" value="1"/>
</dbReference>
<dbReference type="Pfam" id="PF14498">
    <property type="entry name" value="Glyco_hyd_65N_2"/>
    <property type="match status" value="1"/>
</dbReference>
<dbReference type="InterPro" id="IPR016518">
    <property type="entry name" value="Alpha-L-fucosidase"/>
</dbReference>